<keyword evidence="8 12" id="KW-0793">Thylakoid</keyword>
<keyword evidence="9 12" id="KW-0472">Membrane</keyword>
<evidence type="ECO:0000256" key="12">
    <source>
        <dbReference type="HAMAP-Rule" id="MF_01344"/>
    </source>
</evidence>
<dbReference type="CDD" id="cd00290">
    <property type="entry name" value="cytochrome_b_C"/>
    <property type="match status" value="1"/>
</dbReference>
<dbReference type="FunFam" id="1.10.287.980:FF:000001">
    <property type="entry name" value="Cytochrome b6-f complex subunit 4"/>
    <property type="match status" value="1"/>
</dbReference>
<dbReference type="SUPFAM" id="SSF81648">
    <property type="entry name" value="a domain/subunit of cytochrome bc1 complex (Ubiquinol-cytochrome c reductase)"/>
    <property type="match status" value="1"/>
</dbReference>
<dbReference type="PIRSF" id="PIRSF000033">
    <property type="entry name" value="B6f_17K"/>
    <property type="match status" value="1"/>
</dbReference>
<name>A0AAN1QMZ6_SYNEL</name>
<dbReference type="GO" id="GO:0016491">
    <property type="term" value="F:oxidoreductase activity"/>
    <property type="evidence" value="ECO:0007669"/>
    <property type="project" value="UniProtKB-UniRule"/>
</dbReference>
<evidence type="ECO:0000256" key="8">
    <source>
        <dbReference type="ARBA" id="ARBA00023078"/>
    </source>
</evidence>
<feature type="transmembrane region" description="Helical" evidence="12">
    <location>
        <begin position="95"/>
        <end position="116"/>
    </location>
</feature>
<evidence type="ECO:0000256" key="2">
    <source>
        <dbReference type="ARBA" id="ARBA00004141"/>
    </source>
</evidence>
<gene>
    <name evidence="12 15" type="primary">petD</name>
    <name evidence="15" type="ORF">DOP62_05010</name>
</gene>
<accession>A0AAN1QMZ6</accession>
<dbReference type="PROSITE" id="PS51003">
    <property type="entry name" value="CYTB_CTER"/>
    <property type="match status" value="1"/>
</dbReference>
<reference evidence="15 16" key="1">
    <citation type="journal article" date="2018" name="Sci. Rep.">
        <title>Genome Features and Biochemical Characteristics of a Robust, Fast Growing and Naturally Transformable Cyanobacterium Synechococcus elongatus PCC 11801 Isolated from India.</title>
        <authorList>
            <person name="Jaiswal D."/>
            <person name="Sengupta A."/>
            <person name="Sohoni S."/>
            <person name="Sengupta S."/>
            <person name="Phadnavis A.G."/>
            <person name="Pakrasi H.B."/>
            <person name="Wangikar P.P."/>
        </authorList>
    </citation>
    <scope>NUCLEOTIDE SEQUENCE [LARGE SCALE GENOMIC DNA]</scope>
    <source>
        <strain evidence="15 16">PCC 11801</strain>
    </source>
</reference>
<dbReference type="GeneID" id="72431219"/>
<feature type="transmembrane region" description="Helical" evidence="12">
    <location>
        <begin position="128"/>
        <end position="151"/>
    </location>
</feature>
<dbReference type="Gene3D" id="1.10.287.980">
    <property type="entry name" value="plastocyanin oxidoreductase"/>
    <property type="match status" value="1"/>
</dbReference>
<keyword evidence="5 12" id="KW-0812">Transmembrane</keyword>
<dbReference type="GO" id="GO:0009767">
    <property type="term" value="P:photosynthetic electron transport chain"/>
    <property type="evidence" value="ECO:0007669"/>
    <property type="project" value="InterPro"/>
</dbReference>
<dbReference type="Pfam" id="PF00032">
    <property type="entry name" value="Cytochrom_B_C"/>
    <property type="match status" value="1"/>
</dbReference>
<dbReference type="HAMAP" id="MF_01344">
    <property type="entry name" value="Cytb6_f_subIV"/>
    <property type="match status" value="1"/>
</dbReference>
<dbReference type="Gene3D" id="1.20.5.510">
    <property type="entry name" value="Single helix bin"/>
    <property type="match status" value="1"/>
</dbReference>
<evidence type="ECO:0000256" key="6">
    <source>
        <dbReference type="ARBA" id="ARBA00022982"/>
    </source>
</evidence>
<dbReference type="Proteomes" id="UP000267249">
    <property type="component" value="Chromosome"/>
</dbReference>
<evidence type="ECO:0000256" key="9">
    <source>
        <dbReference type="ARBA" id="ARBA00023136"/>
    </source>
</evidence>
<dbReference type="AlphaFoldDB" id="A0AAN1QMZ6"/>
<evidence type="ECO:0000256" key="4">
    <source>
        <dbReference type="ARBA" id="ARBA00022531"/>
    </source>
</evidence>
<feature type="transmembrane region" description="Helical" evidence="12">
    <location>
        <begin position="36"/>
        <end position="57"/>
    </location>
</feature>
<evidence type="ECO:0000313" key="16">
    <source>
        <dbReference type="Proteomes" id="UP000267249"/>
    </source>
</evidence>
<evidence type="ECO:0000256" key="7">
    <source>
        <dbReference type="ARBA" id="ARBA00022989"/>
    </source>
</evidence>
<evidence type="ECO:0000256" key="3">
    <source>
        <dbReference type="ARBA" id="ARBA00022448"/>
    </source>
</evidence>
<evidence type="ECO:0000256" key="5">
    <source>
        <dbReference type="ARBA" id="ARBA00022692"/>
    </source>
</evidence>
<dbReference type="SMR" id="A0AAN1QMZ6"/>
<dbReference type="FunFam" id="1.20.5.510:FF:000002">
    <property type="entry name" value="Cytochrome b6-f complex subunit 4"/>
    <property type="match status" value="1"/>
</dbReference>
<dbReference type="InterPro" id="IPR005870">
    <property type="entry name" value="Cyt_b6/f_cplx_suIV"/>
</dbReference>
<comment type="subunit">
    <text evidence="10 12 13">The 4 large subunits of the cytochrome b6-f complex are cytochrome b6, subunit IV (17 kDa polypeptide, PetD), cytochrome f and the Rieske protein, while the 4 small subunits are PetG, PetL, PetM and PetN. The complex functions as a dimer.</text>
</comment>
<comment type="function">
    <text evidence="1 12 13">Component of the cytochrome b6-f complex, which mediates electron transfer between photosystem II (PSII) and photosystem I (PSI), cyclic electron flow around PSI, and state transitions.</text>
</comment>
<sequence>MSILKKPDLSDPILRQKLAKGMGHNYYGEPAWPNDLLYMFPVVILGTIACLTGLAVLDPALVGEPADPFATPLEILPEWYLYPVFQILRIVPNKLLGIVLQSMIPLGLIAIPFIESVNKFQNPFRRPIATAVFLFGTVFTLYLGIGAALPIDKSLTLGLF</sequence>
<dbReference type="NCBIfam" id="TIGR01156">
    <property type="entry name" value="cytb6_f_IV"/>
    <property type="match status" value="1"/>
</dbReference>
<dbReference type="PANTHER" id="PTHR19271">
    <property type="entry name" value="CYTOCHROME B"/>
    <property type="match status" value="1"/>
</dbReference>
<dbReference type="GO" id="GO:0008121">
    <property type="term" value="F:quinol-cytochrome-c reductase activity"/>
    <property type="evidence" value="ECO:0007669"/>
    <property type="project" value="TreeGrafter"/>
</dbReference>
<dbReference type="PANTHER" id="PTHR19271:SF41">
    <property type="entry name" value="CYTOCHROME B_B6 C-TERMINAL REGION PROFILE DOMAIN-CONTAINING PROTEIN"/>
    <property type="match status" value="1"/>
</dbReference>
<evidence type="ECO:0000256" key="10">
    <source>
        <dbReference type="ARBA" id="ARBA00025834"/>
    </source>
</evidence>
<evidence type="ECO:0000256" key="1">
    <source>
        <dbReference type="ARBA" id="ARBA00003068"/>
    </source>
</evidence>
<comment type="subcellular location">
    <subcellularLocation>
        <location evidence="12">Cellular thylakoid membrane</location>
        <topology evidence="12">Multi-pass membrane protein</topology>
    </subcellularLocation>
    <subcellularLocation>
        <location evidence="2">Membrane</location>
        <topology evidence="2">Multi-pass membrane protein</topology>
    </subcellularLocation>
    <subcellularLocation>
        <location evidence="11">Thylakoid</location>
    </subcellularLocation>
</comment>
<dbReference type="GO" id="GO:0031676">
    <property type="term" value="C:plasma membrane-derived thylakoid membrane"/>
    <property type="evidence" value="ECO:0007669"/>
    <property type="project" value="UniProtKB-SubCell"/>
</dbReference>
<evidence type="ECO:0000259" key="14">
    <source>
        <dbReference type="PROSITE" id="PS51003"/>
    </source>
</evidence>
<organism evidence="15 16">
    <name type="scientific">Synechococcus elongatus PCC 11801</name>
    <dbReference type="NCBI Taxonomy" id="2219813"/>
    <lineage>
        <taxon>Bacteria</taxon>
        <taxon>Bacillati</taxon>
        <taxon>Cyanobacteriota</taxon>
        <taxon>Cyanophyceae</taxon>
        <taxon>Synechococcales</taxon>
        <taxon>Synechococcaceae</taxon>
        <taxon>Synechococcus</taxon>
    </lineage>
</organism>
<dbReference type="InterPro" id="IPR005798">
    <property type="entry name" value="Cyt_b/b6_C"/>
</dbReference>
<keyword evidence="3 12" id="KW-0813">Transport</keyword>
<dbReference type="InterPro" id="IPR048260">
    <property type="entry name" value="Cytochrome_b_C_euk/bac"/>
</dbReference>
<keyword evidence="6 12" id="KW-0249">Electron transport</keyword>
<protein>
    <recommendedName>
        <fullName evidence="12 13">Cytochrome b6-f complex subunit 4</fullName>
    </recommendedName>
    <alternativeName>
        <fullName evidence="12">17 kDa polypeptide</fullName>
    </alternativeName>
</protein>
<dbReference type="InterPro" id="IPR036150">
    <property type="entry name" value="Cyt_b/b6_C_sf"/>
</dbReference>
<feature type="domain" description="Cytochrome b/b6 C-terminal region profile" evidence="14">
    <location>
        <begin position="65"/>
        <end position="160"/>
    </location>
</feature>
<evidence type="ECO:0000256" key="13">
    <source>
        <dbReference type="RuleBase" id="RU003329"/>
    </source>
</evidence>
<keyword evidence="7 12" id="KW-1133">Transmembrane helix</keyword>
<dbReference type="RefSeq" id="WP_011244080.1">
    <property type="nucleotide sequence ID" value="NZ_CP030139.2"/>
</dbReference>
<dbReference type="EMBL" id="CP030139">
    <property type="protein sequence ID" value="AZB72170.1"/>
    <property type="molecule type" value="Genomic_DNA"/>
</dbReference>
<comment type="similarity">
    <text evidence="12 13">Belongs to the cytochrome b family. PetD subfamily.</text>
</comment>
<evidence type="ECO:0000256" key="11">
    <source>
        <dbReference type="ARBA" id="ARBA00060385"/>
    </source>
</evidence>
<proteinExistence type="inferred from homology"/>
<evidence type="ECO:0000313" key="15">
    <source>
        <dbReference type="EMBL" id="AZB72170.1"/>
    </source>
</evidence>
<keyword evidence="4 12" id="KW-0602">Photosynthesis</keyword>